<evidence type="ECO:0000313" key="1">
    <source>
        <dbReference type="EMBL" id="RNA35419.1"/>
    </source>
</evidence>
<organism evidence="1 2">
    <name type="scientific">Brachionus plicatilis</name>
    <name type="common">Marine rotifer</name>
    <name type="synonym">Brachionus muelleri</name>
    <dbReference type="NCBI Taxonomy" id="10195"/>
    <lineage>
        <taxon>Eukaryota</taxon>
        <taxon>Metazoa</taxon>
        <taxon>Spiralia</taxon>
        <taxon>Gnathifera</taxon>
        <taxon>Rotifera</taxon>
        <taxon>Eurotatoria</taxon>
        <taxon>Monogononta</taxon>
        <taxon>Pseudotrocha</taxon>
        <taxon>Ploima</taxon>
        <taxon>Brachionidae</taxon>
        <taxon>Brachionus</taxon>
    </lineage>
</organism>
<accession>A0A3M7SI56</accession>
<reference evidence="1 2" key="1">
    <citation type="journal article" date="2018" name="Sci. Rep.">
        <title>Genomic signatures of local adaptation to the degree of environmental predictability in rotifers.</title>
        <authorList>
            <person name="Franch-Gras L."/>
            <person name="Hahn C."/>
            <person name="Garcia-Roger E.M."/>
            <person name="Carmona M.J."/>
            <person name="Serra M."/>
            <person name="Gomez A."/>
        </authorList>
    </citation>
    <scope>NUCLEOTIDE SEQUENCE [LARGE SCALE GENOMIC DNA]</scope>
    <source>
        <strain evidence="1">HYR1</strain>
    </source>
</reference>
<dbReference type="Proteomes" id="UP000276133">
    <property type="component" value="Unassembled WGS sequence"/>
</dbReference>
<comment type="caution">
    <text evidence="1">The sequence shown here is derived from an EMBL/GenBank/DDBJ whole genome shotgun (WGS) entry which is preliminary data.</text>
</comment>
<protein>
    <submittedName>
        <fullName evidence="1">Uncharacterized protein</fullName>
    </submittedName>
</protein>
<name>A0A3M7SI56_BRAPC</name>
<evidence type="ECO:0000313" key="2">
    <source>
        <dbReference type="Proteomes" id="UP000276133"/>
    </source>
</evidence>
<proteinExistence type="predicted"/>
<dbReference type="AlphaFoldDB" id="A0A3M7SI56"/>
<sequence length="185" mass="19948">MDGPHDQTLSAPAITSRIDLGNTSAILGLRGGYVASGLLDHSFLGSQKSHRQQNQITFEHCFTAGHFGHLPSSTLIFFPLDLNSSNSGNISISVINKLLARNLIDPGVFVEQVHGLFVSVVKLEHFGPSGPRVVAGSGRRRLGQYLKSDYVLGSLTQRSAYAVNTSVTTSNHQHPLSLGQQFQLV</sequence>
<gene>
    <name evidence="1" type="ORF">BpHYR1_037197</name>
</gene>
<dbReference type="EMBL" id="REGN01001326">
    <property type="protein sequence ID" value="RNA35419.1"/>
    <property type="molecule type" value="Genomic_DNA"/>
</dbReference>
<keyword evidence="2" id="KW-1185">Reference proteome</keyword>